<dbReference type="PANTHER" id="PTHR33937:SF2">
    <property type="entry name" value="DINITROGENASE IRON-MOLYBDENUM COFACTOR BIOSYNTHESIS DOMAIN-CONTAINING PROTEIN"/>
    <property type="match status" value="1"/>
</dbReference>
<sequence>MSIRVAVASSDGKFINSHFGRTKSFLIFDVENKKYKFIEKRENNPACYFGEHTYEGMEKSIELISDCNAIIASRIGIGAATLLIKNGIHPYEVVGFINDVLDQFASKIDEKAII</sequence>
<dbReference type="PANTHER" id="PTHR33937">
    <property type="entry name" value="IRON-MOLYBDENUM PROTEIN-RELATED-RELATED"/>
    <property type="match status" value="1"/>
</dbReference>
<protein>
    <recommendedName>
        <fullName evidence="1">Dinitrogenase iron-molybdenum cofactor biosynthesis domain-containing protein</fullName>
    </recommendedName>
</protein>
<dbReference type="EMBL" id="CP003066">
    <property type="protein sequence ID" value="AGB19215.1"/>
    <property type="molecule type" value="Genomic_DNA"/>
</dbReference>
<dbReference type="Pfam" id="PF02579">
    <property type="entry name" value="Nitro_FeMo-Co"/>
    <property type="match status" value="1"/>
</dbReference>
<name>L0II74_THETR</name>
<dbReference type="InterPro" id="IPR003731">
    <property type="entry name" value="Di-Nase_FeMo-co_biosynth"/>
</dbReference>
<proteinExistence type="predicted"/>
<gene>
    <name evidence="2" type="ORF">Thethe_01578</name>
</gene>
<evidence type="ECO:0000313" key="2">
    <source>
        <dbReference type="EMBL" id="AGB19215.1"/>
    </source>
</evidence>
<organism evidence="2 3">
    <name type="scientific">Thermoanaerobacterium thermosaccharolyticum M0795</name>
    <dbReference type="NCBI Taxonomy" id="698948"/>
    <lineage>
        <taxon>Bacteria</taxon>
        <taxon>Bacillati</taxon>
        <taxon>Bacillota</taxon>
        <taxon>Clostridia</taxon>
        <taxon>Thermoanaerobacterales</taxon>
        <taxon>Thermoanaerobacteraceae</taxon>
        <taxon>Thermoanaerobacterium</taxon>
    </lineage>
</organism>
<dbReference type="Gene3D" id="3.30.420.130">
    <property type="entry name" value="Dinitrogenase iron-molybdenum cofactor biosynthesis domain"/>
    <property type="match status" value="1"/>
</dbReference>
<dbReference type="SUPFAM" id="SSF53146">
    <property type="entry name" value="Nitrogenase accessory factor-like"/>
    <property type="match status" value="1"/>
</dbReference>
<feature type="domain" description="Dinitrogenase iron-molybdenum cofactor biosynthesis" evidence="1">
    <location>
        <begin position="11"/>
        <end position="105"/>
    </location>
</feature>
<evidence type="ECO:0000259" key="1">
    <source>
        <dbReference type="Pfam" id="PF02579"/>
    </source>
</evidence>
<dbReference type="CDD" id="cd00562">
    <property type="entry name" value="NifX_NifB"/>
    <property type="match status" value="1"/>
</dbReference>
<evidence type="ECO:0000313" key="3">
    <source>
        <dbReference type="Proteomes" id="UP000010845"/>
    </source>
</evidence>
<accession>L0II74</accession>
<reference evidence="2 3" key="1">
    <citation type="submission" date="2012-03" db="EMBL/GenBank/DDBJ databases">
        <title>Complete sequence of chromosome of Thermoanaerobacterium thermosaccharolyticum M0795.</title>
        <authorList>
            <consortium name="US DOE Joint Genome Institute"/>
            <person name="Lucas S."/>
            <person name="Han J."/>
            <person name="Lapidus A."/>
            <person name="Cheng J.-F."/>
            <person name="Goodwin L."/>
            <person name="Pitluck S."/>
            <person name="Peters L."/>
            <person name="Teshima H."/>
            <person name="Detter J.C."/>
            <person name="Han C."/>
            <person name="Tapia R."/>
            <person name="Land M."/>
            <person name="Hauser L."/>
            <person name="Kyrpides N."/>
            <person name="Ivanova N."/>
            <person name="Pagani I."/>
            <person name="Feinberg L."/>
            <person name="Folden J."/>
            <person name="Hogsett D."/>
            <person name="Shaw J."/>
            <person name="Woyke T."/>
        </authorList>
    </citation>
    <scope>NUCLEOTIDE SEQUENCE [LARGE SCALE GENOMIC DNA]</scope>
    <source>
        <strain evidence="2 3">M0795</strain>
    </source>
</reference>
<dbReference type="PATRIC" id="fig|698948.3.peg.1569"/>
<dbReference type="KEGG" id="tto:Thethe_01578"/>
<dbReference type="InterPro" id="IPR036105">
    <property type="entry name" value="DiNase_FeMo-co_biosyn_sf"/>
</dbReference>
<dbReference type="AlphaFoldDB" id="L0II74"/>
<dbReference type="InterPro" id="IPR051840">
    <property type="entry name" value="NifX/NifY_domain"/>
</dbReference>
<dbReference type="Proteomes" id="UP000010845">
    <property type="component" value="Chromosome"/>
</dbReference>
<dbReference type="HOGENOM" id="CLU_104194_3_2_9"/>